<name>B1BWC4_CLOPF</name>
<proteinExistence type="predicted"/>
<reference evidence="1 2" key="1">
    <citation type="submission" date="2007-07" db="EMBL/GenBank/DDBJ databases">
        <title>Annotation of Clostridium perfringens E str. JGS1987.</title>
        <authorList>
            <person name="Paulsen I."/>
            <person name="Sebastian Y."/>
        </authorList>
    </citation>
    <scope>NUCLEOTIDE SEQUENCE [LARGE SCALE GENOMIC DNA]</scope>
    <source>
        <strain evidence="2">E str. JGS1987</strain>
    </source>
</reference>
<evidence type="ECO:0000313" key="1">
    <source>
        <dbReference type="EMBL" id="EDT13976.1"/>
    </source>
</evidence>
<gene>
    <name evidence="1" type="ORF">AC3_1818</name>
</gene>
<dbReference type="Proteomes" id="UP000005337">
    <property type="component" value="Unassembled WGS sequence"/>
</dbReference>
<comment type="caution">
    <text evidence="1">The sequence shown here is derived from an EMBL/GenBank/DDBJ whole genome shotgun (WGS) entry which is preliminary data.</text>
</comment>
<sequence length="42" mass="5058">MKNLFLKIKGLLGFCQCDKCWHRAVVNINKQRECIYFIKKVK</sequence>
<dbReference type="EMBL" id="ABDW01000031">
    <property type="protein sequence ID" value="EDT13976.1"/>
    <property type="molecule type" value="Genomic_DNA"/>
</dbReference>
<accession>B1BWC4</accession>
<protein>
    <submittedName>
        <fullName evidence="1">Uncharacterized protein</fullName>
    </submittedName>
</protein>
<organism evidence="1 2">
    <name type="scientific">Clostridium perfringens E str. JGS1987</name>
    <dbReference type="NCBI Taxonomy" id="451755"/>
    <lineage>
        <taxon>Bacteria</taxon>
        <taxon>Bacillati</taxon>
        <taxon>Bacillota</taxon>
        <taxon>Clostridia</taxon>
        <taxon>Eubacteriales</taxon>
        <taxon>Clostridiaceae</taxon>
        <taxon>Clostridium</taxon>
    </lineage>
</organism>
<evidence type="ECO:0000313" key="2">
    <source>
        <dbReference type="Proteomes" id="UP000005337"/>
    </source>
</evidence>
<dbReference type="AlphaFoldDB" id="B1BWC4"/>
<dbReference type="RefSeq" id="WP_003465442.1">
    <property type="nucleotide sequence ID" value="NZ_ABDW01000031.1"/>
</dbReference>